<organism evidence="2 3">
    <name type="scientific">Candidatus Gottesmanbacteria bacterium RIFCSPLOWO2_01_FULL_49_10</name>
    <dbReference type="NCBI Taxonomy" id="1798396"/>
    <lineage>
        <taxon>Bacteria</taxon>
        <taxon>Candidatus Gottesmaniibacteriota</taxon>
    </lineage>
</organism>
<dbReference type="Proteomes" id="UP000176409">
    <property type="component" value="Unassembled WGS sequence"/>
</dbReference>
<feature type="region of interest" description="Disordered" evidence="1">
    <location>
        <begin position="376"/>
        <end position="396"/>
    </location>
</feature>
<evidence type="ECO:0000313" key="2">
    <source>
        <dbReference type="EMBL" id="OGG29043.1"/>
    </source>
</evidence>
<accession>A0A1F6AWZ3</accession>
<proteinExistence type="predicted"/>
<sequence length="735" mass="80059">MLRADLQEQGIVDQSCILPIAQIEQVRQSGGVASVQGFAAQAEEALQKPHNEHFTELSCDFNEQTNEVIFYFTDDAGDHFVPTSSGEFLQVGVETDGSLTVLGDPDVNVPKELPRVDARLVGASSTKELRESRQAVQDLLKGESFGVSTQVTLATQSISVGDRTYRMWEIYGSKDANVRGAAVRAPVLVHVLEGPGDGSVRVVAYYNGADGEGLYLVKSITVKDDGSVEYIIDTSNAAVSARVKECGSGTCWATITVDQEVVTLEEELKSAAALLSPPVATTRAASALKKWGEGIWIGDFQQDAQLAQGLPEDTQGKIASAGTIRLRTNTEADPRLGESSGDTSLIIVSDPRFVTVTDTGTVVQVDSWLGLVVKPTSTGSSSGSSQESPRVVPFEPRLGKDNKSIEWVVPATGKRIFIQNGNKLTMVVGPNENEVGAQFVPIATEAMHMPTVTEKEFTAESIVDILRGLSSPELTNTVEIDTNAGKLSLELLMSKNGPFEKYQLPESLREDMLYYIFARLGLRLKEAGDKTDFPEYGNRTSKSYLREDVLPSELIDTAKSRLDEGRPYPLGIFLQIRGLNQYFTFEDFGELDPTAPVNKLALSFVSKAEFNQLKQMLAGVPHRLIQHTPGIYNSVEGPISVESDNIESIVVYLNGTAMIIHHNDVDEVKYTYFKDLFETANTDSSKKASVALSWGFSVIFDSFDGTGTAIFGWDQLLPLFSGADIHSNQAYFTPQ</sequence>
<reference evidence="2 3" key="1">
    <citation type="journal article" date="2016" name="Nat. Commun.">
        <title>Thousands of microbial genomes shed light on interconnected biogeochemical processes in an aquifer system.</title>
        <authorList>
            <person name="Anantharaman K."/>
            <person name="Brown C.T."/>
            <person name="Hug L.A."/>
            <person name="Sharon I."/>
            <person name="Castelle C.J."/>
            <person name="Probst A.J."/>
            <person name="Thomas B.C."/>
            <person name="Singh A."/>
            <person name="Wilkins M.J."/>
            <person name="Karaoz U."/>
            <person name="Brodie E.L."/>
            <person name="Williams K.H."/>
            <person name="Hubbard S.S."/>
            <person name="Banfield J.F."/>
        </authorList>
    </citation>
    <scope>NUCLEOTIDE SEQUENCE [LARGE SCALE GENOMIC DNA]</scope>
</reference>
<dbReference type="EMBL" id="MFJZ01000059">
    <property type="protein sequence ID" value="OGG29043.1"/>
    <property type="molecule type" value="Genomic_DNA"/>
</dbReference>
<comment type="caution">
    <text evidence="2">The sequence shown here is derived from an EMBL/GenBank/DDBJ whole genome shotgun (WGS) entry which is preliminary data.</text>
</comment>
<evidence type="ECO:0000313" key="3">
    <source>
        <dbReference type="Proteomes" id="UP000176409"/>
    </source>
</evidence>
<feature type="compositionally biased region" description="Low complexity" evidence="1">
    <location>
        <begin position="376"/>
        <end position="385"/>
    </location>
</feature>
<protein>
    <submittedName>
        <fullName evidence="2">Uncharacterized protein</fullName>
    </submittedName>
</protein>
<dbReference type="AlphaFoldDB" id="A0A1F6AWZ3"/>
<evidence type="ECO:0000256" key="1">
    <source>
        <dbReference type="SAM" id="MobiDB-lite"/>
    </source>
</evidence>
<gene>
    <name evidence="2" type="ORF">A2973_04895</name>
</gene>
<name>A0A1F6AWZ3_9BACT</name>